<keyword evidence="9" id="KW-1185">Reference proteome</keyword>
<comment type="subcellular location">
    <subcellularLocation>
        <location evidence="1">Cell outer membrane</location>
    </subcellularLocation>
</comment>
<accession>A0A3N0EA31</accession>
<dbReference type="InterPro" id="IPR033985">
    <property type="entry name" value="SusD-like_N"/>
</dbReference>
<evidence type="ECO:0000313" key="9">
    <source>
        <dbReference type="Proteomes" id="UP000267469"/>
    </source>
</evidence>
<dbReference type="Pfam" id="PF14322">
    <property type="entry name" value="SusD-like_3"/>
    <property type="match status" value="1"/>
</dbReference>
<dbReference type="Gene3D" id="1.25.40.390">
    <property type="match status" value="1"/>
</dbReference>
<evidence type="ECO:0000256" key="5">
    <source>
        <dbReference type="ARBA" id="ARBA00023237"/>
    </source>
</evidence>
<dbReference type="SUPFAM" id="SSF48452">
    <property type="entry name" value="TPR-like"/>
    <property type="match status" value="1"/>
</dbReference>
<comment type="caution">
    <text evidence="8">The sequence shown here is derived from an EMBL/GenBank/DDBJ whole genome shotgun (WGS) entry which is preliminary data.</text>
</comment>
<feature type="domain" description="SusD-like N-terminal" evidence="7">
    <location>
        <begin position="24"/>
        <end position="230"/>
    </location>
</feature>
<evidence type="ECO:0000256" key="4">
    <source>
        <dbReference type="ARBA" id="ARBA00023136"/>
    </source>
</evidence>
<evidence type="ECO:0000259" key="7">
    <source>
        <dbReference type="Pfam" id="PF14322"/>
    </source>
</evidence>
<keyword evidence="3" id="KW-0732">Signal</keyword>
<gene>
    <name evidence="8" type="ORF">ED312_13470</name>
</gene>
<dbReference type="OrthoDB" id="5694214at2"/>
<feature type="domain" description="RagB/SusD" evidence="6">
    <location>
        <begin position="280"/>
        <end position="573"/>
    </location>
</feature>
<keyword evidence="5" id="KW-0998">Cell outer membrane</keyword>
<evidence type="ECO:0000259" key="6">
    <source>
        <dbReference type="Pfam" id="PF07980"/>
    </source>
</evidence>
<evidence type="ECO:0000256" key="3">
    <source>
        <dbReference type="ARBA" id="ARBA00022729"/>
    </source>
</evidence>
<dbReference type="RefSeq" id="WP_123216540.1">
    <property type="nucleotide sequence ID" value="NZ_RJTM01000094.1"/>
</dbReference>
<name>A0A3N0EA31_SINP1</name>
<dbReference type="GO" id="GO:0009279">
    <property type="term" value="C:cell outer membrane"/>
    <property type="evidence" value="ECO:0007669"/>
    <property type="project" value="UniProtKB-SubCell"/>
</dbReference>
<dbReference type="Pfam" id="PF07980">
    <property type="entry name" value="SusD_RagB"/>
    <property type="match status" value="1"/>
</dbReference>
<evidence type="ECO:0000256" key="1">
    <source>
        <dbReference type="ARBA" id="ARBA00004442"/>
    </source>
</evidence>
<evidence type="ECO:0000313" key="8">
    <source>
        <dbReference type="EMBL" id="RNL84693.1"/>
    </source>
</evidence>
<dbReference type="InterPro" id="IPR012944">
    <property type="entry name" value="SusD_RagB_dom"/>
</dbReference>
<sequence length="573" mass="64421">MKAIHTIYYTLLAGTFLLMSCSKDFLEYDPKGQVPEEDIATAENAENLVTTAYAGIANDEMIGPLTHLWVYGSVRSDDAYKGGGGRSDVVVVDHYEQYNLTQADDGDQMIPRTWTNFYKAISRANFALSVIGELSEEEFPLKTTRMAELRFLRGHSHFMLKLLFKKIPYVTEGLSDEEILQISNDVDNEELWNRIAEDFLFAFENLPGTREQSGRADKSAAAAYMAKLRLYQAYEQDENHNVVNINPSRLEEVITYANEVSGSLEPDFANNFLDGHDNGPESIWAAQFSVNDGTEVGRASYVTGLNSPHGTSLYGCCGFHLPSQNMVNAFKTGADGLPLPDHFNASDMIDPEDFTSVDPRLDHTIGVPGRPFKYRNTVNEEGDMIYRTSWARDPGVYGFFGNMKEQQAPDCSCFVKEGPFIGTSKNIDFIRYADVLLFKAEALIQLGRYNEALPIINELRERAAASTARPIEAGASNIYNIEPYPSFSSKEEALKALKFERRLEFAMEGHRFFDLVRWGEAAAVLNAYLNEEKTKRDFLANARFTAGRDEYYPIPQREIDFTGGGLYKQNPGY</sequence>
<dbReference type="Proteomes" id="UP000267469">
    <property type="component" value="Unassembled WGS sequence"/>
</dbReference>
<dbReference type="AlphaFoldDB" id="A0A3N0EA31"/>
<organism evidence="8 9">
    <name type="scientific">Sinomicrobium pectinilyticum</name>
    <dbReference type="NCBI Taxonomy" id="1084421"/>
    <lineage>
        <taxon>Bacteria</taxon>
        <taxon>Pseudomonadati</taxon>
        <taxon>Bacteroidota</taxon>
        <taxon>Flavobacteriia</taxon>
        <taxon>Flavobacteriales</taxon>
        <taxon>Flavobacteriaceae</taxon>
        <taxon>Sinomicrobium</taxon>
    </lineage>
</organism>
<comment type="similarity">
    <text evidence="2">Belongs to the SusD family.</text>
</comment>
<reference evidence="8 9" key="1">
    <citation type="submission" date="2018-10" db="EMBL/GenBank/DDBJ databases">
        <title>Sinomicrobium pectinilyticum sp. nov., a pectinase-producing bacterium isolated from alkaline and saline soil, and emended description of the genus Sinomicrobium.</title>
        <authorList>
            <person name="Cheng B."/>
            <person name="Li C."/>
            <person name="Lai Q."/>
            <person name="Du M."/>
            <person name="Shao Z."/>
            <person name="Xu P."/>
            <person name="Yang C."/>
        </authorList>
    </citation>
    <scope>NUCLEOTIDE SEQUENCE [LARGE SCALE GENOMIC DNA]</scope>
    <source>
        <strain evidence="8 9">5DNS001</strain>
    </source>
</reference>
<dbReference type="PROSITE" id="PS51257">
    <property type="entry name" value="PROKAR_LIPOPROTEIN"/>
    <property type="match status" value="1"/>
</dbReference>
<dbReference type="InterPro" id="IPR011990">
    <property type="entry name" value="TPR-like_helical_dom_sf"/>
</dbReference>
<proteinExistence type="inferred from homology"/>
<dbReference type="EMBL" id="RJTM01000094">
    <property type="protein sequence ID" value="RNL84693.1"/>
    <property type="molecule type" value="Genomic_DNA"/>
</dbReference>
<protein>
    <submittedName>
        <fullName evidence="8">RagB/SusD family nutrient uptake outer membrane protein</fullName>
    </submittedName>
</protein>
<keyword evidence="4" id="KW-0472">Membrane</keyword>
<evidence type="ECO:0000256" key="2">
    <source>
        <dbReference type="ARBA" id="ARBA00006275"/>
    </source>
</evidence>